<sequence>MPYTEPRGRRFRVRWKKADGTYTTGTTKNESTGDYFQSEEEAYDYGVDQETLIRLGLRKDRTKITFGRFANDWYAGLALEPPTMRKYRSLLSGHLLPVFEHRELDDLDDGEFDGWERSIVRAGYAPRTAYDARSLMITILGDAAPRYIDRNPAARKRGKGKKGEKRVQAYQRAAKVWPSPVESVLIAERAALLARDPDVFLMFATKAWTGVRWSELLALRPESLLADDMLDIDTKLYELSGFYLGYPKDGSLRVIDVPAFLGVLLRAQAQRARPCSCTPRGEREDLLPVDGDEEVEWCPGGRRYLFLTREGAHYQRGWSSATMRPAADGVYPGRDDKRWPRPPRPVLADTAVYRPAPARGRAQVLPGEYAWPGQPVRKPWPKAERGVEFVPPRGRGRPDYASWEEEERPHLVTWLPIRKGLTPHGFRHGHQTWMDDTGIKKALKVERMGHIDASMSGRYGHVTDGMREQLREVLQAMWENALAERARLWPTSQVPLLDAALAPWRDGTASKVVSQISPRNRRRARTA</sequence>
<dbReference type="SUPFAM" id="SSF56349">
    <property type="entry name" value="DNA breaking-rejoining enzymes"/>
    <property type="match status" value="2"/>
</dbReference>
<dbReference type="Proteomes" id="UP000640052">
    <property type="component" value="Unassembled WGS sequence"/>
</dbReference>
<dbReference type="GO" id="GO:0006310">
    <property type="term" value="P:DNA recombination"/>
    <property type="evidence" value="ECO:0007669"/>
    <property type="project" value="UniProtKB-KW"/>
</dbReference>
<dbReference type="AlphaFoldDB" id="A0A919QIY0"/>
<reference evidence="3" key="1">
    <citation type="submission" date="2021-01" db="EMBL/GenBank/DDBJ databases">
        <title>Whole genome shotgun sequence of Acrocarpospora phusangensis NBRC 108782.</title>
        <authorList>
            <person name="Komaki H."/>
            <person name="Tamura T."/>
        </authorList>
    </citation>
    <scope>NUCLEOTIDE SEQUENCE</scope>
    <source>
        <strain evidence="3">NBRC 108782</strain>
    </source>
</reference>
<dbReference type="InterPro" id="IPR010998">
    <property type="entry name" value="Integrase_recombinase_N"/>
</dbReference>
<dbReference type="GO" id="GO:0003677">
    <property type="term" value="F:DNA binding"/>
    <property type="evidence" value="ECO:0007669"/>
    <property type="project" value="UniProtKB-KW"/>
</dbReference>
<evidence type="ECO:0000313" key="3">
    <source>
        <dbReference type="EMBL" id="GIH29812.1"/>
    </source>
</evidence>
<dbReference type="Gene3D" id="1.10.150.130">
    <property type="match status" value="1"/>
</dbReference>
<proteinExistence type="predicted"/>
<evidence type="ECO:0008006" key="5">
    <source>
        <dbReference type="Google" id="ProtNLM"/>
    </source>
</evidence>
<keyword evidence="2" id="KW-0233">DNA recombination</keyword>
<evidence type="ECO:0000256" key="2">
    <source>
        <dbReference type="ARBA" id="ARBA00023172"/>
    </source>
</evidence>
<keyword evidence="1" id="KW-0238">DNA-binding</keyword>
<organism evidence="3 4">
    <name type="scientific">Acrocarpospora phusangensis</name>
    <dbReference type="NCBI Taxonomy" id="1070424"/>
    <lineage>
        <taxon>Bacteria</taxon>
        <taxon>Bacillati</taxon>
        <taxon>Actinomycetota</taxon>
        <taxon>Actinomycetes</taxon>
        <taxon>Streptosporangiales</taxon>
        <taxon>Streptosporangiaceae</taxon>
        <taxon>Acrocarpospora</taxon>
    </lineage>
</organism>
<keyword evidence="4" id="KW-1185">Reference proteome</keyword>
<evidence type="ECO:0000313" key="4">
    <source>
        <dbReference type="Proteomes" id="UP000640052"/>
    </source>
</evidence>
<dbReference type="Gene3D" id="1.10.443.10">
    <property type="entry name" value="Intergrase catalytic core"/>
    <property type="match status" value="2"/>
</dbReference>
<comment type="caution">
    <text evidence="3">The sequence shown here is derived from an EMBL/GenBank/DDBJ whole genome shotgun (WGS) entry which is preliminary data.</text>
</comment>
<dbReference type="InterPro" id="IPR013762">
    <property type="entry name" value="Integrase-like_cat_sf"/>
</dbReference>
<name>A0A919QIY0_9ACTN</name>
<accession>A0A919QIY0</accession>
<dbReference type="GO" id="GO:0015074">
    <property type="term" value="P:DNA integration"/>
    <property type="evidence" value="ECO:0007669"/>
    <property type="project" value="InterPro"/>
</dbReference>
<dbReference type="InterPro" id="IPR011010">
    <property type="entry name" value="DNA_brk_join_enz"/>
</dbReference>
<protein>
    <recommendedName>
        <fullName evidence="5">Integrase</fullName>
    </recommendedName>
</protein>
<dbReference type="RefSeq" id="WP_204046439.1">
    <property type="nucleotide sequence ID" value="NZ_BOOA01000172.1"/>
</dbReference>
<gene>
    <name evidence="3" type="ORF">Aph01nite_81220</name>
</gene>
<dbReference type="EMBL" id="BOOA01000172">
    <property type="protein sequence ID" value="GIH29812.1"/>
    <property type="molecule type" value="Genomic_DNA"/>
</dbReference>
<evidence type="ECO:0000256" key="1">
    <source>
        <dbReference type="ARBA" id="ARBA00023125"/>
    </source>
</evidence>